<name>A0A9E7HP09_9LILI</name>
<evidence type="ECO:0000256" key="2">
    <source>
        <dbReference type="ARBA" id="ARBA00022670"/>
    </source>
</evidence>
<keyword evidence="4" id="KW-0788">Thiol protease</keyword>
<dbReference type="GO" id="GO:0008234">
    <property type="term" value="F:cysteine-type peptidase activity"/>
    <property type="evidence" value="ECO:0007669"/>
    <property type="project" value="UniProtKB-KW"/>
</dbReference>
<feature type="domain" description="Peptidase C1A papain C-terminal" evidence="8">
    <location>
        <begin position="146"/>
        <end position="389"/>
    </location>
</feature>
<feature type="chain" id="PRO_5039045461" evidence="6">
    <location>
        <begin position="24"/>
        <end position="501"/>
    </location>
</feature>
<evidence type="ECO:0000256" key="3">
    <source>
        <dbReference type="ARBA" id="ARBA00022801"/>
    </source>
</evidence>
<dbReference type="Gene3D" id="2.10.25.160">
    <property type="entry name" value="Granulin"/>
    <property type="match status" value="1"/>
</dbReference>
<comment type="similarity">
    <text evidence="1">Belongs to the peptidase C1 family.</text>
</comment>
<dbReference type="InterPro" id="IPR000118">
    <property type="entry name" value="Granulin"/>
</dbReference>
<proteinExistence type="inferred from homology"/>
<dbReference type="SMART" id="SM00277">
    <property type="entry name" value="GRAN"/>
    <property type="match status" value="1"/>
</dbReference>
<reference evidence="10" key="1">
    <citation type="submission" date="2022-05" db="EMBL/GenBank/DDBJ databases">
        <title>The Musa troglodytarum L. genome provides insights into the mechanism of non-climacteric behaviour and enrichment of carotenoids.</title>
        <authorList>
            <person name="Wang J."/>
        </authorList>
    </citation>
    <scope>NUCLEOTIDE SEQUENCE</scope>
    <source>
        <tissue evidence="10">Leaf</tissue>
    </source>
</reference>
<dbReference type="SMART" id="SM00848">
    <property type="entry name" value="Inhibitor_I29"/>
    <property type="match status" value="1"/>
</dbReference>
<dbReference type="InterPro" id="IPR039417">
    <property type="entry name" value="Peptidase_C1A_papain-like"/>
</dbReference>
<feature type="signal peptide" evidence="6">
    <location>
        <begin position="1"/>
        <end position="23"/>
    </location>
</feature>
<dbReference type="AlphaFoldDB" id="A0A9E7HP09"/>
<feature type="domain" description="Granulins" evidence="7">
    <location>
        <begin position="409"/>
        <end position="466"/>
    </location>
</feature>
<protein>
    <submittedName>
        <fullName evidence="10">Oryzain alpha chain</fullName>
    </submittedName>
</protein>
<dbReference type="FunFam" id="3.90.70.10:FF:000068">
    <property type="entry name" value="Cysteine protease 1"/>
    <property type="match status" value="1"/>
</dbReference>
<dbReference type="SUPFAM" id="SSF57277">
    <property type="entry name" value="Granulin repeat"/>
    <property type="match status" value="1"/>
</dbReference>
<keyword evidence="11" id="KW-1185">Reference proteome</keyword>
<dbReference type="GO" id="GO:0006508">
    <property type="term" value="P:proteolysis"/>
    <property type="evidence" value="ECO:0007669"/>
    <property type="project" value="UniProtKB-KW"/>
</dbReference>
<evidence type="ECO:0000256" key="5">
    <source>
        <dbReference type="ARBA" id="ARBA00023157"/>
    </source>
</evidence>
<keyword evidence="6" id="KW-0732">Signal</keyword>
<sequence>MDAISKPFVAVVLLLGLAASASAAAAALDVSIISHEARRGVGGLRRSEEDVRRMHEEWMAKHRRSYDTVGEKEKRFEVFKDNLRFVDAHNAAAEAGGRGFHLGLNRFADLTNEEYRAAYLAARPAATSERNRVASHRYVDHAGDELPASVDWRAEGAVAAVKDQGRCAGKLEIDALVIGGEASGWAFATIAAVEGINKIVTGDLMRLSEQELVDCDTAYNLGCNGGIGDYAFAFIIGNGGIDTEEDYPYKGHEDKCNWLRKNAKAVSIDGFEDVPTNDEKALLKAVANQPVSVAIEAGSREFQLYRSMDERPPVAIFPRLEGVFTGRCGTDLDHGAVIVGYGTDHGKDYWIVRNSWGEDWGEAGYIRMERSVNTSAGKCGIAMLPSYPVKKDPKHGPCHPSSANPPTSCDSRYACPSGTTCCCVYENGHYCYAWGCCPFEAATCCEDHYGCCPPDYPFCNIQAGTCQMSKDNPLGVKALARSPAKPYWWNSGIDARKSSNE</sequence>
<dbReference type="Proteomes" id="UP001055439">
    <property type="component" value="Chromosome 8"/>
</dbReference>
<evidence type="ECO:0000256" key="6">
    <source>
        <dbReference type="SAM" id="SignalP"/>
    </source>
</evidence>
<evidence type="ECO:0000259" key="7">
    <source>
        <dbReference type="SMART" id="SM00277"/>
    </source>
</evidence>
<dbReference type="Pfam" id="PF00396">
    <property type="entry name" value="Granulin"/>
    <property type="match status" value="1"/>
</dbReference>
<organism evidence="10 11">
    <name type="scientific">Musa troglodytarum</name>
    <name type="common">fe'i banana</name>
    <dbReference type="NCBI Taxonomy" id="320322"/>
    <lineage>
        <taxon>Eukaryota</taxon>
        <taxon>Viridiplantae</taxon>
        <taxon>Streptophyta</taxon>
        <taxon>Embryophyta</taxon>
        <taxon>Tracheophyta</taxon>
        <taxon>Spermatophyta</taxon>
        <taxon>Magnoliopsida</taxon>
        <taxon>Liliopsida</taxon>
        <taxon>Zingiberales</taxon>
        <taxon>Musaceae</taxon>
        <taxon>Musa</taxon>
    </lineage>
</organism>
<dbReference type="OrthoDB" id="10286832at2759"/>
<feature type="domain" description="Cathepsin propeptide inhibitor" evidence="9">
    <location>
        <begin position="55"/>
        <end position="115"/>
    </location>
</feature>
<dbReference type="InterPro" id="IPR013201">
    <property type="entry name" value="Prot_inhib_I29"/>
</dbReference>
<dbReference type="SMART" id="SM00645">
    <property type="entry name" value="Pept_C1"/>
    <property type="match status" value="1"/>
</dbReference>
<evidence type="ECO:0000313" key="11">
    <source>
        <dbReference type="Proteomes" id="UP001055439"/>
    </source>
</evidence>
<keyword evidence="2" id="KW-0645">Protease</keyword>
<dbReference type="InterPro" id="IPR025661">
    <property type="entry name" value="Pept_asp_AS"/>
</dbReference>
<evidence type="ECO:0000259" key="8">
    <source>
        <dbReference type="SMART" id="SM00645"/>
    </source>
</evidence>
<gene>
    <name evidence="10" type="ORF">MUK42_07989</name>
</gene>
<dbReference type="InterPro" id="IPR037277">
    <property type="entry name" value="Granulin_sf"/>
</dbReference>
<evidence type="ECO:0000256" key="4">
    <source>
        <dbReference type="ARBA" id="ARBA00022807"/>
    </source>
</evidence>
<dbReference type="Pfam" id="PF08246">
    <property type="entry name" value="Inhibitor_I29"/>
    <property type="match status" value="1"/>
</dbReference>
<dbReference type="Pfam" id="PF00112">
    <property type="entry name" value="Peptidase_C1"/>
    <property type="match status" value="1"/>
</dbReference>
<dbReference type="EMBL" id="CP097510">
    <property type="protein sequence ID" value="URE38051.1"/>
    <property type="molecule type" value="Genomic_DNA"/>
</dbReference>
<dbReference type="InterPro" id="IPR000668">
    <property type="entry name" value="Peptidase_C1A_C"/>
</dbReference>
<evidence type="ECO:0000259" key="9">
    <source>
        <dbReference type="SMART" id="SM00848"/>
    </source>
</evidence>
<dbReference type="CDD" id="cd02248">
    <property type="entry name" value="Peptidase_C1A"/>
    <property type="match status" value="1"/>
</dbReference>
<dbReference type="InterPro" id="IPR038765">
    <property type="entry name" value="Papain-like_cys_pep_sf"/>
</dbReference>
<dbReference type="SUPFAM" id="SSF54001">
    <property type="entry name" value="Cysteine proteinases"/>
    <property type="match status" value="1"/>
</dbReference>
<dbReference type="Gene3D" id="3.90.70.10">
    <property type="entry name" value="Cysteine proteinases"/>
    <property type="match status" value="1"/>
</dbReference>
<keyword evidence="5" id="KW-1015">Disulfide bond</keyword>
<keyword evidence="3" id="KW-0378">Hydrolase</keyword>
<evidence type="ECO:0000313" key="10">
    <source>
        <dbReference type="EMBL" id="URE38051.1"/>
    </source>
</evidence>
<evidence type="ECO:0000256" key="1">
    <source>
        <dbReference type="ARBA" id="ARBA00008455"/>
    </source>
</evidence>
<dbReference type="InterPro" id="IPR013128">
    <property type="entry name" value="Peptidase_C1A"/>
</dbReference>
<dbReference type="PROSITE" id="PS00640">
    <property type="entry name" value="THIOL_PROTEASE_ASN"/>
    <property type="match status" value="1"/>
</dbReference>
<accession>A0A9E7HP09</accession>
<dbReference type="PANTHER" id="PTHR12411">
    <property type="entry name" value="CYSTEINE PROTEASE FAMILY C1-RELATED"/>
    <property type="match status" value="1"/>
</dbReference>